<reference evidence="1 2" key="1">
    <citation type="submission" date="2020-07" db="EMBL/GenBank/DDBJ databases">
        <title>Endozoicomonas sp. nov., isolated from sediment.</title>
        <authorList>
            <person name="Gu T."/>
        </authorList>
    </citation>
    <scope>NUCLEOTIDE SEQUENCE [LARGE SCALE GENOMIC DNA]</scope>
    <source>
        <strain evidence="1 2">SM1973</strain>
    </source>
</reference>
<dbReference type="Proteomes" id="UP000569732">
    <property type="component" value="Unassembled WGS sequence"/>
</dbReference>
<dbReference type="EMBL" id="JACCKB010000061">
    <property type="protein sequence ID" value="NYZ69106.1"/>
    <property type="molecule type" value="Genomic_DNA"/>
</dbReference>
<name>A0A853IMT0_9GAMM</name>
<comment type="caution">
    <text evidence="1">The sequence shown here is derived from an EMBL/GenBank/DDBJ whole genome shotgun (WGS) entry which is preliminary data.</text>
</comment>
<evidence type="ECO:0000313" key="1">
    <source>
        <dbReference type="EMBL" id="NYZ69106.1"/>
    </source>
</evidence>
<gene>
    <name evidence="1" type="ORF">H0A36_24095</name>
</gene>
<organism evidence="1 2">
    <name type="scientific">Spartinivicinus marinus</name>
    <dbReference type="NCBI Taxonomy" id="2994442"/>
    <lineage>
        <taxon>Bacteria</taxon>
        <taxon>Pseudomonadati</taxon>
        <taxon>Pseudomonadota</taxon>
        <taxon>Gammaproteobacteria</taxon>
        <taxon>Oceanospirillales</taxon>
        <taxon>Zooshikellaceae</taxon>
        <taxon>Spartinivicinus</taxon>
    </lineage>
</organism>
<proteinExistence type="predicted"/>
<accession>A0A853IMT0</accession>
<protein>
    <submittedName>
        <fullName evidence="1">Uncharacterized protein</fullName>
    </submittedName>
</protein>
<dbReference type="RefSeq" id="WP_180571106.1">
    <property type="nucleotide sequence ID" value="NZ_JACCKB010000061.1"/>
</dbReference>
<dbReference type="AlphaFoldDB" id="A0A853IMT0"/>
<keyword evidence="2" id="KW-1185">Reference proteome</keyword>
<sequence length="118" mass="13654">MAVEIGTADNYLDLLEKLKVFLTTNEKLVSTGQQWEILSEKNEGFPAQVFFKAPGLTGKENIFINIRAAFDTNLDVYNWEIFGAIGYEDNFGINEQPSKEFVHIYLWQHKIPYWFVSV</sequence>
<evidence type="ECO:0000313" key="2">
    <source>
        <dbReference type="Proteomes" id="UP000569732"/>
    </source>
</evidence>